<feature type="compositionally biased region" description="Low complexity" evidence="5">
    <location>
        <begin position="232"/>
        <end position="249"/>
    </location>
</feature>
<dbReference type="InterPro" id="IPR036864">
    <property type="entry name" value="Zn2-C6_fun-type_DNA-bd_sf"/>
</dbReference>
<sequence>MKMVHPTPQPRRQPTASTSSDKITKNKKPKSACDRCRGQKLRCIWDSPEQCRRCVRAKAICTVPRPKPMGRPPNVRGSSYVSYETQEDMTTQPIEETRPLGSSSSGTASWNILDSVPSLTTTNNLSIASPQPDLLEFLNILPESSFGGVFTPNYGIAGFDVEGSSTGVLATSEVPASQTHVSQSNSVPPGDTTSHSPEEHLQCLRELCELNIALFQHPLHASSAKDQNTAQSHTTLDTTSDSSGDASTTKKPSFSVAELQIGQILSLTARIKKLVAENGGSERQFFQDRSTALLALGCYTRLELIYSRMLDTLQELQSCGEHLADDEPIMPDLSIDGFSLGGCRDVQLRFAMQICQEALERLRRSIGNCGDIRVRPLDKTN</sequence>
<dbReference type="VEuPathDB" id="FungiDB:F9C07_1527810"/>
<evidence type="ECO:0000313" key="8">
    <source>
        <dbReference type="Proteomes" id="UP000596276"/>
    </source>
</evidence>
<dbReference type="Proteomes" id="UP000596276">
    <property type="component" value="Chromosome 4"/>
</dbReference>
<dbReference type="PROSITE" id="PS00463">
    <property type="entry name" value="ZN2_CY6_FUNGAL_1"/>
    <property type="match status" value="1"/>
</dbReference>
<keyword evidence="3" id="KW-0804">Transcription</keyword>
<feature type="compositionally biased region" description="Polar residues" evidence="5">
    <location>
        <begin position="173"/>
        <end position="195"/>
    </location>
</feature>
<protein>
    <recommendedName>
        <fullName evidence="6">Zn(2)-C6 fungal-type domain-containing protein</fullName>
    </recommendedName>
</protein>
<proteinExistence type="predicted"/>
<dbReference type="AlphaFoldDB" id="A0A7U2MUB8"/>
<feature type="region of interest" description="Disordered" evidence="5">
    <location>
        <begin position="224"/>
        <end position="252"/>
    </location>
</feature>
<evidence type="ECO:0000256" key="5">
    <source>
        <dbReference type="SAM" id="MobiDB-lite"/>
    </source>
</evidence>
<feature type="region of interest" description="Disordered" evidence="5">
    <location>
        <begin position="173"/>
        <end position="198"/>
    </location>
</feature>
<dbReference type="InterPro" id="IPR001138">
    <property type="entry name" value="Zn2Cys6_DnaBD"/>
</dbReference>
<evidence type="ECO:0000256" key="4">
    <source>
        <dbReference type="ARBA" id="ARBA00023242"/>
    </source>
</evidence>
<dbReference type="SMART" id="SM00066">
    <property type="entry name" value="GAL4"/>
    <property type="match status" value="1"/>
</dbReference>
<dbReference type="Pfam" id="PF00172">
    <property type="entry name" value="Zn_clus"/>
    <property type="match status" value="1"/>
</dbReference>
<dbReference type="VEuPathDB" id="FungiDB:AFLA_002423"/>
<evidence type="ECO:0000313" key="7">
    <source>
        <dbReference type="EMBL" id="QRD90047.1"/>
    </source>
</evidence>
<feature type="region of interest" description="Disordered" evidence="5">
    <location>
        <begin position="1"/>
        <end position="32"/>
    </location>
</feature>
<gene>
    <name evidence="7" type="ORF">F9C07_1527810</name>
</gene>
<accession>A0A7U2MUB8</accession>
<dbReference type="SUPFAM" id="SSF57701">
    <property type="entry name" value="Zn2/Cys6 DNA-binding domain"/>
    <property type="match status" value="1"/>
</dbReference>
<feature type="compositionally biased region" description="Polar residues" evidence="5">
    <location>
        <begin position="10"/>
        <end position="21"/>
    </location>
</feature>
<keyword evidence="2" id="KW-0238">DNA-binding</keyword>
<organism evidence="7 8">
    <name type="scientific">Aspergillus flavus (strain ATCC 200026 / FGSC A1120 / IAM 13836 / NRRL 3357 / JCM 12722 / SRRC 167)</name>
    <dbReference type="NCBI Taxonomy" id="332952"/>
    <lineage>
        <taxon>Eukaryota</taxon>
        <taxon>Fungi</taxon>
        <taxon>Dikarya</taxon>
        <taxon>Ascomycota</taxon>
        <taxon>Pezizomycotina</taxon>
        <taxon>Eurotiomycetes</taxon>
        <taxon>Eurotiomycetidae</taxon>
        <taxon>Eurotiales</taxon>
        <taxon>Aspergillaceae</taxon>
        <taxon>Aspergillus</taxon>
        <taxon>Aspergillus subgen. Circumdati</taxon>
    </lineage>
</organism>
<dbReference type="GO" id="GO:0000981">
    <property type="term" value="F:DNA-binding transcription factor activity, RNA polymerase II-specific"/>
    <property type="evidence" value="ECO:0007669"/>
    <property type="project" value="InterPro"/>
</dbReference>
<dbReference type="EMBL" id="CP044618">
    <property type="protein sequence ID" value="QRD90047.1"/>
    <property type="molecule type" value="Genomic_DNA"/>
</dbReference>
<keyword evidence="1" id="KW-0805">Transcription regulation</keyword>
<evidence type="ECO:0000259" key="6">
    <source>
        <dbReference type="PROSITE" id="PS50048"/>
    </source>
</evidence>
<dbReference type="GO" id="GO:0008270">
    <property type="term" value="F:zinc ion binding"/>
    <property type="evidence" value="ECO:0007669"/>
    <property type="project" value="InterPro"/>
</dbReference>
<evidence type="ECO:0000256" key="2">
    <source>
        <dbReference type="ARBA" id="ARBA00023125"/>
    </source>
</evidence>
<feature type="region of interest" description="Disordered" evidence="5">
    <location>
        <begin position="86"/>
        <end position="107"/>
    </location>
</feature>
<keyword evidence="8" id="KW-1185">Reference proteome</keyword>
<dbReference type="CDD" id="cd00067">
    <property type="entry name" value="GAL4"/>
    <property type="match status" value="1"/>
</dbReference>
<dbReference type="PROSITE" id="PS50048">
    <property type="entry name" value="ZN2_CY6_FUNGAL_2"/>
    <property type="match status" value="1"/>
</dbReference>
<name>A0A7U2MUB8_ASPFN</name>
<evidence type="ECO:0000256" key="3">
    <source>
        <dbReference type="ARBA" id="ARBA00023163"/>
    </source>
</evidence>
<keyword evidence="4" id="KW-0539">Nucleus</keyword>
<reference evidence="8" key="1">
    <citation type="journal article" date="2021" name="G3 (Bethesda)">
        <title>Chromosome assembled and annotated genome sequence of Aspergillus flavus NRRL 3357.</title>
        <authorList>
            <person name="Skerker J.M."/>
            <person name="Pianalto K.M."/>
            <person name="Mondo S.J."/>
            <person name="Yang K."/>
            <person name="Arkin A.P."/>
            <person name="Keller N.P."/>
            <person name="Grigoriev I.V."/>
            <person name="Louise Glass N.L."/>
        </authorList>
    </citation>
    <scope>NUCLEOTIDE SEQUENCE [LARGE SCALE GENOMIC DNA]</scope>
    <source>
        <strain evidence="8">ATCC 200026 / FGSC A1120 / IAM 13836 / NRRL 3357 / JCM 12722 / SRRC 167</strain>
    </source>
</reference>
<dbReference type="Gene3D" id="4.10.240.10">
    <property type="entry name" value="Zn(2)-C6 fungal-type DNA-binding domain"/>
    <property type="match status" value="1"/>
</dbReference>
<evidence type="ECO:0000256" key="1">
    <source>
        <dbReference type="ARBA" id="ARBA00023015"/>
    </source>
</evidence>
<feature type="domain" description="Zn(2)-C6 fungal-type" evidence="6">
    <location>
        <begin position="32"/>
        <end position="63"/>
    </location>
</feature>
<dbReference type="GO" id="GO:0003677">
    <property type="term" value="F:DNA binding"/>
    <property type="evidence" value="ECO:0007669"/>
    <property type="project" value="UniProtKB-KW"/>
</dbReference>
<dbReference type="GO" id="GO:0009893">
    <property type="term" value="P:positive regulation of metabolic process"/>
    <property type="evidence" value="ECO:0007669"/>
    <property type="project" value="UniProtKB-ARBA"/>
</dbReference>